<keyword evidence="2" id="KW-1185">Reference proteome</keyword>
<dbReference type="Proteomes" id="UP001283361">
    <property type="component" value="Unassembled WGS sequence"/>
</dbReference>
<gene>
    <name evidence="1" type="ORF">RRG08_005448</name>
</gene>
<evidence type="ECO:0000313" key="1">
    <source>
        <dbReference type="EMBL" id="KAK3729075.1"/>
    </source>
</evidence>
<dbReference type="AlphaFoldDB" id="A0AAE0Y1X2"/>
<organism evidence="1 2">
    <name type="scientific">Elysia crispata</name>
    <name type="common">lettuce slug</name>
    <dbReference type="NCBI Taxonomy" id="231223"/>
    <lineage>
        <taxon>Eukaryota</taxon>
        <taxon>Metazoa</taxon>
        <taxon>Spiralia</taxon>
        <taxon>Lophotrochozoa</taxon>
        <taxon>Mollusca</taxon>
        <taxon>Gastropoda</taxon>
        <taxon>Heterobranchia</taxon>
        <taxon>Euthyneura</taxon>
        <taxon>Panpulmonata</taxon>
        <taxon>Sacoglossa</taxon>
        <taxon>Placobranchoidea</taxon>
        <taxon>Plakobranchidae</taxon>
        <taxon>Elysia</taxon>
    </lineage>
</organism>
<dbReference type="EMBL" id="JAWDGP010007160">
    <property type="protein sequence ID" value="KAK3729075.1"/>
    <property type="molecule type" value="Genomic_DNA"/>
</dbReference>
<comment type="caution">
    <text evidence="1">The sequence shown here is derived from an EMBL/GenBank/DDBJ whole genome shotgun (WGS) entry which is preliminary data.</text>
</comment>
<protein>
    <submittedName>
        <fullName evidence="1">Uncharacterized protein</fullName>
    </submittedName>
</protein>
<reference evidence="1" key="1">
    <citation type="journal article" date="2023" name="G3 (Bethesda)">
        <title>A reference genome for the long-term kleptoplast-retaining sea slug Elysia crispata morphotype clarki.</title>
        <authorList>
            <person name="Eastman K.E."/>
            <person name="Pendleton A.L."/>
            <person name="Shaikh M.A."/>
            <person name="Suttiyut T."/>
            <person name="Ogas R."/>
            <person name="Tomko P."/>
            <person name="Gavelis G."/>
            <person name="Widhalm J.R."/>
            <person name="Wisecaver J.H."/>
        </authorList>
    </citation>
    <scope>NUCLEOTIDE SEQUENCE</scope>
    <source>
        <strain evidence="1">ECLA1</strain>
    </source>
</reference>
<evidence type="ECO:0000313" key="2">
    <source>
        <dbReference type="Proteomes" id="UP001283361"/>
    </source>
</evidence>
<proteinExistence type="predicted"/>
<name>A0AAE0Y1X2_9GAST</name>
<accession>A0AAE0Y1X2</accession>
<sequence length="206" mass="22923">MMRHRVLAVSRNNSARQLELGQAQANCLLSFLHAYLDVLYHNYIIRAYVTKEHHQVYFKASQLLDGGCLTSMFNNGKDKDLKFHERKDNSAQLVAGGSRLTPPGSGASKIYPIIKRSIVFVYSEASSNQGASKIYPIIKRSIVFVYSEAPSNQGASKIYPIIKRSIVFVYSEAPSNQGASKIYPIIKRSIVFVYSEAPSNQGASKI</sequence>